<keyword evidence="1" id="KW-0812">Transmembrane</keyword>
<dbReference type="AlphaFoldDB" id="A0A382BQX9"/>
<evidence type="ECO:0000256" key="1">
    <source>
        <dbReference type="SAM" id="Phobius"/>
    </source>
</evidence>
<protein>
    <submittedName>
        <fullName evidence="2">Uncharacterized protein</fullName>
    </submittedName>
</protein>
<gene>
    <name evidence="2" type="ORF">METZ01_LOCUS169084</name>
</gene>
<accession>A0A382BQX9</accession>
<sequence>MIRLFIILMFLYIVGMIAYIIYYNRNVIREQWDELKAPFSSPNLKKNIVRGLVAMLLKFLRKRIFKI</sequence>
<proteinExistence type="predicted"/>
<reference evidence="2" key="1">
    <citation type="submission" date="2018-05" db="EMBL/GenBank/DDBJ databases">
        <authorList>
            <person name="Lanie J.A."/>
            <person name="Ng W.-L."/>
            <person name="Kazmierczak K.M."/>
            <person name="Andrzejewski T.M."/>
            <person name="Davidsen T.M."/>
            <person name="Wayne K.J."/>
            <person name="Tettelin H."/>
            <person name="Glass J.I."/>
            <person name="Rusch D."/>
            <person name="Podicherti R."/>
            <person name="Tsui H.-C.T."/>
            <person name="Winkler M.E."/>
        </authorList>
    </citation>
    <scope>NUCLEOTIDE SEQUENCE</scope>
</reference>
<keyword evidence="1" id="KW-0472">Membrane</keyword>
<feature type="transmembrane region" description="Helical" evidence="1">
    <location>
        <begin position="5"/>
        <end position="24"/>
    </location>
</feature>
<name>A0A382BQX9_9ZZZZ</name>
<dbReference type="EMBL" id="UINC01030964">
    <property type="protein sequence ID" value="SVB16230.1"/>
    <property type="molecule type" value="Genomic_DNA"/>
</dbReference>
<keyword evidence="1" id="KW-1133">Transmembrane helix</keyword>
<evidence type="ECO:0000313" key="2">
    <source>
        <dbReference type="EMBL" id="SVB16230.1"/>
    </source>
</evidence>
<organism evidence="2">
    <name type="scientific">marine metagenome</name>
    <dbReference type="NCBI Taxonomy" id="408172"/>
    <lineage>
        <taxon>unclassified sequences</taxon>
        <taxon>metagenomes</taxon>
        <taxon>ecological metagenomes</taxon>
    </lineage>
</organism>